<keyword evidence="5" id="KW-1185">Reference proteome</keyword>
<feature type="repeat" description="ANK" evidence="3">
    <location>
        <begin position="1"/>
        <end position="32"/>
    </location>
</feature>
<dbReference type="InterPro" id="IPR002110">
    <property type="entry name" value="Ankyrin_rpt"/>
</dbReference>
<feature type="repeat" description="ANK" evidence="3">
    <location>
        <begin position="274"/>
        <end position="306"/>
    </location>
</feature>
<dbReference type="SUPFAM" id="SSF48403">
    <property type="entry name" value="Ankyrin repeat"/>
    <property type="match status" value="3"/>
</dbReference>
<feature type="repeat" description="ANK" evidence="3">
    <location>
        <begin position="132"/>
        <end position="164"/>
    </location>
</feature>
<sequence length="688" mass="75502">GETALHRAVDVGSTEIVKLLIGVSSDVNATNADGDTVLHKAALRNNIDIIELLVNAKVSVGAVNNNGETALHVSSASAESDPASFCLNCTDFINIGLESGTTEKQRSAEYGPCAIVQYLIKAGGDINLEDRYGNTPLTIAVTNNNLMLAHILINGGGDVNKVVSSNTHQGLMQSLDLSLLWVALYRKFHRTEMAKLLIQHGADINVSNEDRTTVLMLAVDQLDNVKLLLEHGASANIQSDDGNTALMRALKQHFDNIAKTLLAAEADVNIRNKRGENALLIAAKSGCTEMVKLLIQAGADPLSSTNMGNTGLSLAANKDIAELFVQAGADVNLRNVHGQTPLHCAVKKSKTDVFKLLLAHGANVNMKDFYGNTPLIIADHVLQSDIILSLIRAKADVNIQNKKGKTALMYATNFTHAIFCRRYKLKIDGINVRDTLLKSGADVNLKDNTGRTALMYNCQEVQEASDEYDKLVKYGADLEAEDYHGRTVLVQVLLTDGMTFMAGNLLNMGANPVLKAAYRNILMKPSDGFFMDFERNIFLRLFVCNGVVNMVYFNSYFPMILDTCVELCLCYGGHDLLRYVLANCYISNKDLSFIRLKNYAVMDTSQEELSPDQKKRIALLQRAACQPWPLANLAFIAVSTMMGESPEREDRIQNSQLPNPLKDMLMFKTKVARTTVEEWSTLPLCFEA</sequence>
<name>A0AAV2I0L9_LYMST</name>
<dbReference type="Pfam" id="PF12796">
    <property type="entry name" value="Ank_2"/>
    <property type="match status" value="3"/>
</dbReference>
<keyword evidence="1" id="KW-0677">Repeat</keyword>
<feature type="repeat" description="ANK" evidence="3">
    <location>
        <begin position="337"/>
        <end position="369"/>
    </location>
</feature>
<evidence type="ECO:0000313" key="5">
    <source>
        <dbReference type="Proteomes" id="UP001497497"/>
    </source>
</evidence>
<evidence type="ECO:0000256" key="3">
    <source>
        <dbReference type="PROSITE-ProRule" id="PRU00023"/>
    </source>
</evidence>
<dbReference type="EMBL" id="CAXITT010000337">
    <property type="protein sequence ID" value="CAL1539363.1"/>
    <property type="molecule type" value="Genomic_DNA"/>
</dbReference>
<dbReference type="SMART" id="SM00248">
    <property type="entry name" value="ANK"/>
    <property type="match status" value="16"/>
</dbReference>
<feature type="repeat" description="ANK" evidence="3">
    <location>
        <begin position="370"/>
        <end position="402"/>
    </location>
</feature>
<dbReference type="PROSITE" id="PS50297">
    <property type="entry name" value="ANK_REP_REGION"/>
    <property type="match status" value="6"/>
</dbReference>
<evidence type="ECO:0000313" key="4">
    <source>
        <dbReference type="EMBL" id="CAL1539363.1"/>
    </source>
</evidence>
<dbReference type="PRINTS" id="PR01415">
    <property type="entry name" value="ANKYRIN"/>
</dbReference>
<proteinExistence type="predicted"/>
<reference evidence="4 5" key="1">
    <citation type="submission" date="2024-04" db="EMBL/GenBank/DDBJ databases">
        <authorList>
            <consortium name="Genoscope - CEA"/>
            <person name="William W."/>
        </authorList>
    </citation>
    <scope>NUCLEOTIDE SEQUENCE [LARGE SCALE GENOMIC DNA]</scope>
</reference>
<dbReference type="Proteomes" id="UP001497497">
    <property type="component" value="Unassembled WGS sequence"/>
</dbReference>
<dbReference type="PANTHER" id="PTHR24123">
    <property type="entry name" value="ANKYRIN REPEAT-CONTAINING"/>
    <property type="match status" value="1"/>
</dbReference>
<dbReference type="InterPro" id="IPR051165">
    <property type="entry name" value="Multifunctional_ANK_Repeat"/>
</dbReference>
<feature type="non-terminal residue" evidence="4">
    <location>
        <position position="1"/>
    </location>
</feature>
<comment type="caution">
    <text evidence="4">The sequence shown here is derived from an EMBL/GenBank/DDBJ whole genome shotgun (WGS) entry which is preliminary data.</text>
</comment>
<organism evidence="4 5">
    <name type="scientific">Lymnaea stagnalis</name>
    <name type="common">Great pond snail</name>
    <name type="synonym">Helix stagnalis</name>
    <dbReference type="NCBI Taxonomy" id="6523"/>
    <lineage>
        <taxon>Eukaryota</taxon>
        <taxon>Metazoa</taxon>
        <taxon>Spiralia</taxon>
        <taxon>Lophotrochozoa</taxon>
        <taxon>Mollusca</taxon>
        <taxon>Gastropoda</taxon>
        <taxon>Heterobranchia</taxon>
        <taxon>Euthyneura</taxon>
        <taxon>Panpulmonata</taxon>
        <taxon>Hygrophila</taxon>
        <taxon>Lymnaeoidea</taxon>
        <taxon>Lymnaeidae</taxon>
        <taxon>Lymnaea</taxon>
    </lineage>
</organism>
<dbReference type="Pfam" id="PF00023">
    <property type="entry name" value="Ank"/>
    <property type="match status" value="2"/>
</dbReference>
<protein>
    <submittedName>
        <fullName evidence="4">Uncharacterized protein</fullName>
    </submittedName>
</protein>
<evidence type="ECO:0000256" key="1">
    <source>
        <dbReference type="ARBA" id="ARBA00022737"/>
    </source>
</evidence>
<feature type="repeat" description="ANK" evidence="3">
    <location>
        <begin position="33"/>
        <end position="65"/>
    </location>
</feature>
<accession>A0AAV2I0L9</accession>
<keyword evidence="2 3" id="KW-0040">ANK repeat</keyword>
<dbReference type="AlphaFoldDB" id="A0AAV2I0L9"/>
<evidence type="ECO:0000256" key="2">
    <source>
        <dbReference type="ARBA" id="ARBA00023043"/>
    </source>
</evidence>
<dbReference type="InterPro" id="IPR036770">
    <property type="entry name" value="Ankyrin_rpt-contain_sf"/>
</dbReference>
<feature type="repeat" description="ANK" evidence="3">
    <location>
        <begin position="241"/>
        <end position="273"/>
    </location>
</feature>
<gene>
    <name evidence="4" type="ORF">GSLYS_00013182001</name>
</gene>
<feature type="repeat" description="ANK" evidence="3">
    <location>
        <begin position="99"/>
        <end position="131"/>
    </location>
</feature>
<dbReference type="PANTHER" id="PTHR24123:SF33">
    <property type="entry name" value="PROTEIN HOS4"/>
    <property type="match status" value="1"/>
</dbReference>
<dbReference type="PROSITE" id="PS50088">
    <property type="entry name" value="ANK_REPEAT"/>
    <property type="match status" value="8"/>
</dbReference>
<dbReference type="Gene3D" id="1.25.40.20">
    <property type="entry name" value="Ankyrin repeat-containing domain"/>
    <property type="match status" value="7"/>
</dbReference>